<dbReference type="InterPro" id="IPR043427">
    <property type="entry name" value="YscJ/FliF"/>
</dbReference>
<dbReference type="PIRSF" id="PIRSF004862">
    <property type="entry name" value="FliF"/>
    <property type="match status" value="1"/>
</dbReference>
<evidence type="ECO:0000256" key="6">
    <source>
        <dbReference type="ARBA" id="ARBA00022989"/>
    </source>
</evidence>
<keyword evidence="7 11" id="KW-0472">Membrane</keyword>
<dbReference type="InterPro" id="IPR006182">
    <property type="entry name" value="FliF_N_dom"/>
</dbReference>
<dbReference type="Proteomes" id="UP001555826">
    <property type="component" value="Unassembled WGS sequence"/>
</dbReference>
<evidence type="ECO:0000256" key="8">
    <source>
        <dbReference type="ARBA" id="ARBA00023143"/>
    </source>
</evidence>
<protein>
    <recommendedName>
        <fullName evidence="9">Flagellar M-ring protein</fullName>
    </recommendedName>
</protein>
<keyword evidence="14" id="KW-0969">Cilium</keyword>
<evidence type="ECO:0000256" key="2">
    <source>
        <dbReference type="ARBA" id="ARBA00004651"/>
    </source>
</evidence>
<comment type="function">
    <text evidence="9">The M ring may be actively involved in energy transduction.</text>
</comment>
<gene>
    <name evidence="14" type="primary">fliF</name>
    <name evidence="14" type="ORF">AB1207_12540</name>
</gene>
<feature type="region of interest" description="Disordered" evidence="10">
    <location>
        <begin position="325"/>
        <end position="346"/>
    </location>
</feature>
<keyword evidence="4" id="KW-1003">Cell membrane</keyword>
<dbReference type="InterPro" id="IPR013556">
    <property type="entry name" value="Flag_M-ring_C"/>
</dbReference>
<dbReference type="NCBIfam" id="TIGR00206">
    <property type="entry name" value="fliF"/>
    <property type="match status" value="1"/>
</dbReference>
<sequence length="541" mass="55672">MAKAKGSAAIVENAKNFVSGFRTFSTGQKAVVIAVVAALIGGAVVFSQWASKPSYSPLFSSLSATDASAITEKLKADGTPYTISDGGGTISVPADKVDSERLAMAGAGLPAETDSSSGSLLATQGVTASEFVQQQAYQQDLKKELAKTIEALAGVDSAVVNLAMPQKDVFLDEQDPVTASVLVKLKPGATLSNDNVTAIVNLVSGGVPGMDPKNVSVVDDKGNTLSTDGTGSSAQNEKTSDYNASASSELQSYLEGIYGKGNVKATVKASLDFDDKTVESETYTQPEKIDPLAQQKTTETYNGTTGTGAATGVLGPDNIAVPGGTTGTGGNGGYSKTSESSNPSVDKTKTVIKQAPGKVVKQTVSVVLNAGAKGAAGAADINQVTQIVNQAAGIDATRNDTVSVVKTAFDDSASTDAAKQLAEADKAEQQDTLIGYAKTGALALLVLIMLIVILVAFRRRKVETVDVLDVDPLQLGDITGPPAGLKEIAPAVEKHVALEAAPVDPALEAAAARRTEVVELVSRQPEEVAELLRGWLADRRS</sequence>
<feature type="domain" description="Flagellar M-ring N-terminal" evidence="12">
    <location>
        <begin position="51"/>
        <end position="226"/>
    </location>
</feature>
<evidence type="ECO:0000256" key="1">
    <source>
        <dbReference type="ARBA" id="ARBA00004117"/>
    </source>
</evidence>
<evidence type="ECO:0000256" key="9">
    <source>
        <dbReference type="PIRNR" id="PIRNR004862"/>
    </source>
</evidence>
<comment type="similarity">
    <text evidence="3 9">Belongs to the FliF family.</text>
</comment>
<dbReference type="Pfam" id="PF01514">
    <property type="entry name" value="YscJ_FliF"/>
    <property type="match status" value="1"/>
</dbReference>
<dbReference type="PANTHER" id="PTHR30046:SF0">
    <property type="entry name" value="FLAGELLAR M-RING PROTEIN"/>
    <property type="match status" value="1"/>
</dbReference>
<evidence type="ECO:0000256" key="10">
    <source>
        <dbReference type="SAM" id="MobiDB-lite"/>
    </source>
</evidence>
<evidence type="ECO:0000256" key="11">
    <source>
        <dbReference type="SAM" id="Phobius"/>
    </source>
</evidence>
<dbReference type="EMBL" id="JBFNQN010000008">
    <property type="protein sequence ID" value="MEW9265579.1"/>
    <property type="molecule type" value="Genomic_DNA"/>
</dbReference>
<feature type="compositionally biased region" description="Polar residues" evidence="10">
    <location>
        <begin position="223"/>
        <end position="243"/>
    </location>
</feature>
<dbReference type="InterPro" id="IPR000067">
    <property type="entry name" value="FlgMring_FliF"/>
</dbReference>
<accession>A0ABV3P7H6</accession>
<keyword evidence="14" id="KW-0282">Flagellum</keyword>
<keyword evidence="15" id="KW-1185">Reference proteome</keyword>
<keyword evidence="8 9" id="KW-0975">Bacterial flagellum</keyword>
<feature type="domain" description="Flagellar M-ring C-terminal" evidence="13">
    <location>
        <begin position="254"/>
        <end position="409"/>
    </location>
</feature>
<dbReference type="PANTHER" id="PTHR30046">
    <property type="entry name" value="FLAGELLAR M-RING PROTEIN"/>
    <property type="match status" value="1"/>
</dbReference>
<dbReference type="Gene3D" id="3.30.300.30">
    <property type="match status" value="1"/>
</dbReference>
<reference evidence="14 15" key="1">
    <citation type="submission" date="2024-07" db="EMBL/GenBank/DDBJ databases">
        <authorList>
            <person name="Thanompreechachai J."/>
            <person name="Duangmal K."/>
        </authorList>
    </citation>
    <scope>NUCLEOTIDE SEQUENCE [LARGE SCALE GENOMIC DNA]</scope>
    <source>
        <strain evidence="14 15">KCTC 19886</strain>
    </source>
</reference>
<keyword evidence="5 11" id="KW-0812">Transmembrane</keyword>
<keyword evidence="6 11" id="KW-1133">Transmembrane helix</keyword>
<evidence type="ECO:0000313" key="14">
    <source>
        <dbReference type="EMBL" id="MEW9265579.1"/>
    </source>
</evidence>
<dbReference type="Pfam" id="PF08345">
    <property type="entry name" value="YscJ_FliF_C"/>
    <property type="match status" value="1"/>
</dbReference>
<dbReference type="PRINTS" id="PR01009">
    <property type="entry name" value="FLGMRINGFLIF"/>
</dbReference>
<evidence type="ECO:0000256" key="4">
    <source>
        <dbReference type="ARBA" id="ARBA00022475"/>
    </source>
</evidence>
<evidence type="ECO:0000256" key="3">
    <source>
        <dbReference type="ARBA" id="ARBA00007971"/>
    </source>
</evidence>
<evidence type="ECO:0000313" key="15">
    <source>
        <dbReference type="Proteomes" id="UP001555826"/>
    </source>
</evidence>
<feature type="transmembrane region" description="Helical" evidence="11">
    <location>
        <begin position="30"/>
        <end position="50"/>
    </location>
</feature>
<feature type="region of interest" description="Disordered" evidence="10">
    <location>
        <begin position="219"/>
        <end position="243"/>
    </location>
</feature>
<feature type="compositionally biased region" description="Polar residues" evidence="10">
    <location>
        <begin position="334"/>
        <end position="345"/>
    </location>
</feature>
<dbReference type="RefSeq" id="WP_367638712.1">
    <property type="nucleotide sequence ID" value="NZ_JBFNQN010000008.1"/>
</dbReference>
<feature type="transmembrane region" description="Helical" evidence="11">
    <location>
        <begin position="433"/>
        <end position="457"/>
    </location>
</feature>
<evidence type="ECO:0000256" key="7">
    <source>
        <dbReference type="ARBA" id="ARBA00023136"/>
    </source>
</evidence>
<evidence type="ECO:0000259" key="12">
    <source>
        <dbReference type="Pfam" id="PF01514"/>
    </source>
</evidence>
<name>A0ABV3P7H6_9ACTN</name>
<evidence type="ECO:0000259" key="13">
    <source>
        <dbReference type="Pfam" id="PF08345"/>
    </source>
</evidence>
<comment type="caution">
    <text evidence="14">The sequence shown here is derived from an EMBL/GenBank/DDBJ whole genome shotgun (WGS) entry which is preliminary data.</text>
</comment>
<comment type="subcellular location">
    <subcellularLocation>
        <location evidence="1 9">Bacterial flagellum basal body</location>
    </subcellularLocation>
    <subcellularLocation>
        <location evidence="2">Cell membrane</location>
        <topology evidence="2">Multi-pass membrane protein</topology>
    </subcellularLocation>
</comment>
<proteinExistence type="inferred from homology"/>
<keyword evidence="14" id="KW-0966">Cell projection</keyword>
<dbReference type="InterPro" id="IPR045851">
    <property type="entry name" value="AMP-bd_C_sf"/>
</dbReference>
<evidence type="ECO:0000256" key="5">
    <source>
        <dbReference type="ARBA" id="ARBA00022692"/>
    </source>
</evidence>
<organism evidence="14 15">
    <name type="scientific">Kineococcus endophyticus</name>
    <dbReference type="NCBI Taxonomy" id="1181883"/>
    <lineage>
        <taxon>Bacteria</taxon>
        <taxon>Bacillati</taxon>
        <taxon>Actinomycetota</taxon>
        <taxon>Actinomycetes</taxon>
        <taxon>Kineosporiales</taxon>
        <taxon>Kineosporiaceae</taxon>
        <taxon>Kineococcus</taxon>
    </lineage>
</organism>